<sequence>MLSSTVDAQIVLRRAFGIARPFVRPPDTRHDVVLECRRSGGAEEQLTGLRTDGFLPHGPRVHRVIKRLDGPPSSYSQIQTRWTHAHPINLYNILDILWRRVIYKCVAGHSLQYTRISRIIRLTEMHITLHLALAAIIGFGVSNARQQEHDIAYYIHQCQKSAPNVNECLTYSANHLAMHFRKGIPELGIEEVEPIVIDEINLSLGSGPDGYRATFKDIQAYGVSNLTVNQVRSDLNSLQFQLTFSIPKISAIANYRSSGVLIMVQATGGGEYWGEYEGVKAKVYIKASEVERNSQKYLHLEDLKMDFSVKDIQMGIKNVHNGNAVLEAALNLFINSNSQELLKEMKPHIKKKLMVAMKTFIDNLFSRVPYDNWVIE</sequence>
<dbReference type="EMBL" id="GFXV01005130">
    <property type="protein sequence ID" value="MBW16935.1"/>
    <property type="molecule type" value="Transcribed_RNA"/>
</dbReference>
<dbReference type="InterPro" id="IPR038606">
    <property type="entry name" value="To_sf"/>
</dbReference>
<evidence type="ECO:0000313" key="4">
    <source>
        <dbReference type="EMBL" id="MBW16935.1"/>
    </source>
</evidence>
<accession>A0A2H8TRW4</accession>
<name>A0A2H8TRW4_9HEMI</name>
<comment type="similarity">
    <text evidence="3">Belongs to the TO family.</text>
</comment>
<dbReference type="GO" id="GO:0005615">
    <property type="term" value="C:extracellular space"/>
    <property type="evidence" value="ECO:0007669"/>
    <property type="project" value="TreeGrafter"/>
</dbReference>
<dbReference type="AlphaFoldDB" id="A0A2H8TRW4"/>
<evidence type="ECO:0000256" key="2">
    <source>
        <dbReference type="ARBA" id="ARBA00023108"/>
    </source>
</evidence>
<evidence type="ECO:0000256" key="3">
    <source>
        <dbReference type="ARBA" id="ARBA00060902"/>
    </source>
</evidence>
<gene>
    <name evidence="4" type="primary">to_3</name>
</gene>
<dbReference type="InterPro" id="IPR010562">
    <property type="entry name" value="Haemolymph_juvenile_hormone-bd"/>
</dbReference>
<dbReference type="PANTHER" id="PTHR11008">
    <property type="entry name" value="PROTEIN TAKEOUT-LIKE PROTEIN"/>
    <property type="match status" value="1"/>
</dbReference>
<evidence type="ECO:0000256" key="1">
    <source>
        <dbReference type="ARBA" id="ARBA00022729"/>
    </source>
</evidence>
<dbReference type="GO" id="GO:0007623">
    <property type="term" value="P:circadian rhythm"/>
    <property type="evidence" value="ECO:0007669"/>
    <property type="project" value="UniProtKB-ARBA"/>
</dbReference>
<dbReference type="OrthoDB" id="8189372at2759"/>
<dbReference type="FunFam" id="3.15.10.30:FF:000001">
    <property type="entry name" value="Takeout-like protein 1"/>
    <property type="match status" value="1"/>
</dbReference>
<dbReference type="PANTHER" id="PTHR11008:SF31">
    <property type="entry name" value="PROTEIN TAKEOUT-LIKE PROTEIN"/>
    <property type="match status" value="1"/>
</dbReference>
<organism evidence="4">
    <name type="scientific">Melanaphis sacchari</name>
    <dbReference type="NCBI Taxonomy" id="742174"/>
    <lineage>
        <taxon>Eukaryota</taxon>
        <taxon>Metazoa</taxon>
        <taxon>Ecdysozoa</taxon>
        <taxon>Arthropoda</taxon>
        <taxon>Hexapoda</taxon>
        <taxon>Insecta</taxon>
        <taxon>Pterygota</taxon>
        <taxon>Neoptera</taxon>
        <taxon>Paraneoptera</taxon>
        <taxon>Hemiptera</taxon>
        <taxon>Sternorrhyncha</taxon>
        <taxon>Aphidomorpha</taxon>
        <taxon>Aphidoidea</taxon>
        <taxon>Aphididae</taxon>
        <taxon>Aphidini</taxon>
        <taxon>Melanaphis</taxon>
    </lineage>
</organism>
<proteinExistence type="inferred from homology"/>
<reference evidence="4" key="1">
    <citation type="submission" date="2017-10" db="EMBL/GenBank/DDBJ databases">
        <title>Transcriptome Assembly of Sugarcane Aphid Adults.</title>
        <authorList>
            <person name="Scully E.D."/>
            <person name="Palmer N.A."/>
            <person name="Geib S.M."/>
            <person name="Sarath G."/>
            <person name="Sattler S.E."/>
        </authorList>
    </citation>
    <scope>NUCLEOTIDE SEQUENCE</scope>
    <source>
        <tissue evidence="4">Whole body</tissue>
    </source>
</reference>
<keyword evidence="1" id="KW-0732">Signal</keyword>
<protein>
    <submittedName>
        <fullName evidence="4">Protein takeout</fullName>
    </submittedName>
</protein>
<dbReference type="SMART" id="SM00700">
    <property type="entry name" value="JHBP"/>
    <property type="match status" value="1"/>
</dbReference>
<dbReference type="Gene3D" id="3.15.10.30">
    <property type="entry name" value="Haemolymph juvenile hormone binding protein"/>
    <property type="match status" value="1"/>
</dbReference>
<dbReference type="Pfam" id="PF06585">
    <property type="entry name" value="JHBP"/>
    <property type="match status" value="1"/>
</dbReference>
<keyword evidence="2" id="KW-0090">Biological rhythms</keyword>